<dbReference type="AlphaFoldDB" id="A0A934IVN8"/>
<reference evidence="2" key="1">
    <citation type="submission" date="2020-12" db="EMBL/GenBank/DDBJ databases">
        <title>Devosia sp. MSA67 isolated from Mo River.</title>
        <authorList>
            <person name="Ma F."/>
            <person name="Zi Z."/>
        </authorList>
    </citation>
    <scope>NUCLEOTIDE SEQUENCE</scope>
    <source>
        <strain evidence="2">MSA67</strain>
    </source>
</reference>
<dbReference type="EMBL" id="JAEKMH010000001">
    <property type="protein sequence ID" value="MBJ3783850.1"/>
    <property type="molecule type" value="Genomic_DNA"/>
</dbReference>
<keyword evidence="3" id="KW-1185">Reference proteome</keyword>
<dbReference type="Proteomes" id="UP000602124">
    <property type="component" value="Unassembled WGS sequence"/>
</dbReference>
<evidence type="ECO:0000256" key="1">
    <source>
        <dbReference type="SAM" id="MobiDB-lite"/>
    </source>
</evidence>
<protein>
    <submittedName>
        <fullName evidence="2">Uncharacterized protein</fullName>
    </submittedName>
</protein>
<proteinExistence type="predicted"/>
<accession>A0A934IVN8</accession>
<organism evidence="2 3">
    <name type="scientific">Devosia sediminis</name>
    <dbReference type="NCBI Taxonomy" id="2798801"/>
    <lineage>
        <taxon>Bacteria</taxon>
        <taxon>Pseudomonadati</taxon>
        <taxon>Pseudomonadota</taxon>
        <taxon>Alphaproteobacteria</taxon>
        <taxon>Hyphomicrobiales</taxon>
        <taxon>Devosiaceae</taxon>
        <taxon>Devosia</taxon>
    </lineage>
</organism>
<comment type="caution">
    <text evidence="2">The sequence shown here is derived from an EMBL/GenBank/DDBJ whole genome shotgun (WGS) entry which is preliminary data.</text>
</comment>
<evidence type="ECO:0000313" key="3">
    <source>
        <dbReference type="Proteomes" id="UP000602124"/>
    </source>
</evidence>
<dbReference type="RefSeq" id="WP_198875063.1">
    <property type="nucleotide sequence ID" value="NZ_JAEKMH010000001.1"/>
</dbReference>
<feature type="region of interest" description="Disordered" evidence="1">
    <location>
        <begin position="1"/>
        <end position="58"/>
    </location>
</feature>
<gene>
    <name evidence="2" type="ORF">JEQ47_03875</name>
</gene>
<name>A0A934IVN8_9HYPH</name>
<evidence type="ECO:0000313" key="2">
    <source>
        <dbReference type="EMBL" id="MBJ3783850.1"/>
    </source>
</evidence>
<sequence>MMHTEYHFQPKESPTESKDNVRQPSNNDERGRVIKEDHDRTSKEDRRDRNEKSRERDD</sequence>